<evidence type="ECO:0000259" key="1">
    <source>
        <dbReference type="Pfam" id="PF01796"/>
    </source>
</evidence>
<sequence>MTDVLDPTTREFWAAAAAGLLVVQRCARCGYHQLYPRPFCLGCDSGDLSWIEASGQGTVYSCVTVHLPVRPDIPPPYGVGLVDLDEGPRVLAHVPQDAAIGERLVASWSPPRQEGERPLLVFRREAP</sequence>
<reference evidence="3 5" key="3">
    <citation type="journal article" date="2021" name="BMC Genomics">
        <title>Genome-resolved metagenome and metatranscriptome analyses of thermophilic composting reveal key bacterial players and their metabolic interactions.</title>
        <authorList>
            <person name="Braga L.P.P."/>
            <person name="Pereira R.V."/>
            <person name="Martins L.F."/>
            <person name="Moura L.M.S."/>
            <person name="Sanchez F.B."/>
            <person name="Patane J.S.L."/>
            <person name="da Silva A.M."/>
            <person name="Setubal J.C."/>
        </authorList>
    </citation>
    <scope>NUCLEOTIDE SEQUENCE [LARGE SCALE GENOMIC DNA]</scope>
    <source>
        <strain evidence="3">ZC4RG45</strain>
    </source>
</reference>
<dbReference type="Pfam" id="PF01796">
    <property type="entry name" value="OB_ChsH2_C"/>
    <property type="match status" value="1"/>
</dbReference>
<dbReference type="Pfam" id="PF12172">
    <property type="entry name" value="zf-ChsH2"/>
    <property type="match status" value="1"/>
</dbReference>
<accession>A0A2W4L5I1</accession>
<dbReference type="STRING" id="1111738.GCA_000427905_03026"/>
<feature type="domain" description="ChsH2 rubredoxin-like zinc ribbon" evidence="2">
    <location>
        <begin position="13"/>
        <end position="48"/>
    </location>
</feature>
<reference evidence="3" key="2">
    <citation type="submission" date="2018-05" db="EMBL/GenBank/DDBJ databases">
        <authorList>
            <person name="Moura L."/>
            <person name="Setubal J.C."/>
        </authorList>
    </citation>
    <scope>NUCLEOTIDE SEQUENCE</scope>
    <source>
        <strain evidence="3">ZC4RG45</strain>
    </source>
</reference>
<dbReference type="EMBL" id="QGUI01000811">
    <property type="protein sequence ID" value="PZM90876.1"/>
    <property type="molecule type" value="Genomic_DNA"/>
</dbReference>
<dbReference type="Gene3D" id="6.10.30.10">
    <property type="match status" value="1"/>
</dbReference>
<gene>
    <name evidence="3" type="ORF">DIU77_018625</name>
    <name evidence="4" type="ORF">DIU77_17385</name>
</gene>
<organism evidence="4">
    <name type="scientific">Thermocrispum agreste</name>
    <dbReference type="NCBI Taxonomy" id="37925"/>
    <lineage>
        <taxon>Bacteria</taxon>
        <taxon>Bacillati</taxon>
        <taxon>Actinomycetota</taxon>
        <taxon>Actinomycetes</taxon>
        <taxon>Pseudonocardiales</taxon>
        <taxon>Pseudonocardiaceae</taxon>
        <taxon>Thermocrispum</taxon>
    </lineage>
</organism>
<evidence type="ECO:0000313" key="5">
    <source>
        <dbReference type="Proteomes" id="UP000249324"/>
    </source>
</evidence>
<feature type="domain" description="ChsH2 C-terminal OB-fold" evidence="1">
    <location>
        <begin position="50"/>
        <end position="108"/>
    </location>
</feature>
<dbReference type="InterPro" id="IPR052513">
    <property type="entry name" value="Thioester_dehydratase-like"/>
</dbReference>
<reference evidence="3" key="4">
    <citation type="submission" date="2023-08" db="EMBL/GenBank/DDBJ databases">
        <authorList>
            <person name="Guima S.E.S."/>
            <person name="Martins L.F."/>
            <person name="Silva A.M."/>
            <person name="Setubal J.C."/>
        </authorList>
    </citation>
    <scope>NUCLEOTIDE SEQUENCE</scope>
    <source>
        <strain evidence="3">ZC4RG45</strain>
    </source>
</reference>
<evidence type="ECO:0000313" key="4">
    <source>
        <dbReference type="EMBL" id="PZM90876.1"/>
    </source>
</evidence>
<dbReference type="AlphaFoldDB" id="A0A2W4L5I1"/>
<proteinExistence type="predicted"/>
<reference evidence="4" key="1">
    <citation type="submission" date="2018-05" db="EMBL/GenBank/DDBJ databases">
        <authorList>
            <person name="Lanie J.A."/>
            <person name="Ng W.-L."/>
            <person name="Kazmierczak K.M."/>
            <person name="Andrzejewski T.M."/>
            <person name="Davidsen T.M."/>
            <person name="Wayne K.J."/>
            <person name="Tettelin H."/>
            <person name="Glass J.I."/>
            <person name="Rusch D."/>
            <person name="Podicherti R."/>
            <person name="Tsui H.-C.T."/>
            <person name="Winkler M.E."/>
        </authorList>
    </citation>
    <scope>NUCLEOTIDE SEQUENCE</scope>
    <source>
        <strain evidence="4">ZC4RG45</strain>
    </source>
</reference>
<evidence type="ECO:0000259" key="2">
    <source>
        <dbReference type="Pfam" id="PF12172"/>
    </source>
</evidence>
<dbReference type="Proteomes" id="UP000249324">
    <property type="component" value="Unassembled WGS sequence"/>
</dbReference>
<dbReference type="InterPro" id="IPR012340">
    <property type="entry name" value="NA-bd_OB-fold"/>
</dbReference>
<dbReference type="InterPro" id="IPR002878">
    <property type="entry name" value="ChsH2_C"/>
</dbReference>
<dbReference type="SUPFAM" id="SSF50249">
    <property type="entry name" value="Nucleic acid-binding proteins"/>
    <property type="match status" value="1"/>
</dbReference>
<dbReference type="EMBL" id="QGUI02000403">
    <property type="protein sequence ID" value="MFO7194259.1"/>
    <property type="molecule type" value="Genomic_DNA"/>
</dbReference>
<comment type="caution">
    <text evidence="4">The sequence shown here is derived from an EMBL/GenBank/DDBJ whole genome shotgun (WGS) entry which is preliminary data.</text>
</comment>
<evidence type="ECO:0000313" key="3">
    <source>
        <dbReference type="EMBL" id="MFO7194259.1"/>
    </source>
</evidence>
<protein>
    <submittedName>
        <fullName evidence="3">OB-fold domain-containing protein</fullName>
    </submittedName>
</protein>
<dbReference type="InterPro" id="IPR022002">
    <property type="entry name" value="ChsH2_Znr"/>
</dbReference>
<dbReference type="PANTHER" id="PTHR34075">
    <property type="entry name" value="BLR3430 PROTEIN"/>
    <property type="match status" value="1"/>
</dbReference>
<name>A0A2W4L5I1_9PSEU</name>
<dbReference type="PANTHER" id="PTHR34075:SF5">
    <property type="entry name" value="BLR3430 PROTEIN"/>
    <property type="match status" value="1"/>
</dbReference>